<comment type="caution">
    <text evidence="1">The sequence shown here is derived from an EMBL/GenBank/DDBJ whole genome shotgun (WGS) entry which is preliminary data.</text>
</comment>
<evidence type="ECO:0000313" key="1">
    <source>
        <dbReference type="EMBL" id="GGG33961.1"/>
    </source>
</evidence>
<organism evidence="1 2">
    <name type="scientific">Caldovatus sediminis</name>
    <dbReference type="NCBI Taxonomy" id="2041189"/>
    <lineage>
        <taxon>Bacteria</taxon>
        <taxon>Pseudomonadati</taxon>
        <taxon>Pseudomonadota</taxon>
        <taxon>Alphaproteobacteria</taxon>
        <taxon>Acetobacterales</taxon>
        <taxon>Roseomonadaceae</taxon>
        <taxon>Caldovatus</taxon>
    </lineage>
</organism>
<evidence type="ECO:0000313" key="2">
    <source>
        <dbReference type="Proteomes" id="UP000597507"/>
    </source>
</evidence>
<dbReference type="Proteomes" id="UP000597507">
    <property type="component" value="Unassembled WGS sequence"/>
</dbReference>
<dbReference type="InterPro" id="IPR035223">
    <property type="entry name" value="DUF5335"/>
</dbReference>
<dbReference type="EMBL" id="BMKS01000005">
    <property type="protein sequence ID" value="GGG33961.1"/>
    <property type="molecule type" value="Genomic_DNA"/>
</dbReference>
<proteinExistence type="predicted"/>
<sequence length="114" mass="12909">MRSRKLERSEWKPYSDRVSKALVGKRAEVEVVSLDLGRQVQAEWSPIYGLTFDPKDNLFEIALEGLDHLIRAPQEVHVLEGPEGLESVEIVDADGRRQIVRLKEPLALPPPEKA</sequence>
<gene>
    <name evidence="1" type="ORF">GCM10010964_22360</name>
</gene>
<name>A0A8J2ZBE9_9PROT</name>
<dbReference type="Pfam" id="PF17269">
    <property type="entry name" value="DUF5335"/>
    <property type="match status" value="1"/>
</dbReference>
<accession>A0A8J2ZBE9</accession>
<reference evidence="1 2" key="1">
    <citation type="journal article" date="2014" name="Int. J. Syst. Evol. Microbiol.">
        <title>Complete genome sequence of Corynebacterium casei LMG S-19264T (=DSM 44701T), isolated from a smear-ripened cheese.</title>
        <authorList>
            <consortium name="US DOE Joint Genome Institute (JGI-PGF)"/>
            <person name="Walter F."/>
            <person name="Albersmeier A."/>
            <person name="Kalinowski J."/>
            <person name="Ruckert C."/>
        </authorList>
    </citation>
    <scope>NUCLEOTIDE SEQUENCE [LARGE SCALE GENOMIC DNA]</scope>
    <source>
        <strain evidence="1 2">CGMCC 1.16330</strain>
    </source>
</reference>
<keyword evidence="2" id="KW-1185">Reference proteome</keyword>
<protein>
    <submittedName>
        <fullName evidence="1">Uncharacterized protein</fullName>
    </submittedName>
</protein>
<dbReference type="AlphaFoldDB" id="A0A8J2ZBE9"/>